<sequence length="263" mass="29500">SALIEDDEPTLISEIHAGARLNGDIQFINHSLHLQFTEHQTDTNSENNPTSEWNVECKNTNTIVNVQKFKHCIINATNSLYGDAFLSLDQPDAKSVNEIHQYKHTEKTISQDLYQEERKKSSSENDFFILFTTSDSVNVKLPERSGIVDSKVFSTYFGPFAGRAYKSVESSIAESVPSKKIDPITHLMIQSIKPLVLLMHAEKRIANVLHLLPPETNFNDTSEQINSRCDESKTRTKTTDTPISDTTDTVSKDAGTKVPLLCK</sequence>
<accession>A0A9N9BEJ8</accession>
<dbReference type="EMBL" id="CAJVPV010003957">
    <property type="protein sequence ID" value="CAG8563497.1"/>
    <property type="molecule type" value="Genomic_DNA"/>
</dbReference>
<protein>
    <submittedName>
        <fullName evidence="2">17546_t:CDS:1</fullName>
    </submittedName>
</protein>
<evidence type="ECO:0000256" key="1">
    <source>
        <dbReference type="SAM" id="MobiDB-lite"/>
    </source>
</evidence>
<gene>
    <name evidence="2" type="ORF">AMORRO_LOCUS6132</name>
</gene>
<evidence type="ECO:0000313" key="2">
    <source>
        <dbReference type="EMBL" id="CAG8563497.1"/>
    </source>
</evidence>
<keyword evidence="3" id="KW-1185">Reference proteome</keyword>
<dbReference type="AlphaFoldDB" id="A0A9N9BEJ8"/>
<feature type="compositionally biased region" description="Basic and acidic residues" evidence="1">
    <location>
        <begin position="228"/>
        <end position="238"/>
    </location>
</feature>
<feature type="compositionally biased region" description="Low complexity" evidence="1">
    <location>
        <begin position="239"/>
        <end position="249"/>
    </location>
</feature>
<name>A0A9N9BEJ8_9GLOM</name>
<reference evidence="2" key="1">
    <citation type="submission" date="2021-06" db="EMBL/GenBank/DDBJ databases">
        <authorList>
            <person name="Kallberg Y."/>
            <person name="Tangrot J."/>
            <person name="Rosling A."/>
        </authorList>
    </citation>
    <scope>NUCLEOTIDE SEQUENCE</scope>
    <source>
        <strain evidence="2">CL551</strain>
    </source>
</reference>
<feature type="region of interest" description="Disordered" evidence="1">
    <location>
        <begin position="220"/>
        <end position="252"/>
    </location>
</feature>
<organism evidence="2 3">
    <name type="scientific">Acaulospora morrowiae</name>
    <dbReference type="NCBI Taxonomy" id="94023"/>
    <lineage>
        <taxon>Eukaryota</taxon>
        <taxon>Fungi</taxon>
        <taxon>Fungi incertae sedis</taxon>
        <taxon>Mucoromycota</taxon>
        <taxon>Glomeromycotina</taxon>
        <taxon>Glomeromycetes</taxon>
        <taxon>Diversisporales</taxon>
        <taxon>Acaulosporaceae</taxon>
        <taxon>Acaulospora</taxon>
    </lineage>
</organism>
<comment type="caution">
    <text evidence="2">The sequence shown here is derived from an EMBL/GenBank/DDBJ whole genome shotgun (WGS) entry which is preliminary data.</text>
</comment>
<dbReference type="OrthoDB" id="5597935at2759"/>
<dbReference type="Proteomes" id="UP000789342">
    <property type="component" value="Unassembled WGS sequence"/>
</dbReference>
<proteinExistence type="predicted"/>
<feature type="non-terminal residue" evidence="2">
    <location>
        <position position="1"/>
    </location>
</feature>
<evidence type="ECO:0000313" key="3">
    <source>
        <dbReference type="Proteomes" id="UP000789342"/>
    </source>
</evidence>